<evidence type="ECO:0000256" key="5">
    <source>
        <dbReference type="SAM" id="Phobius"/>
    </source>
</evidence>
<name>A0A6G7YAU7_9ACTN</name>
<evidence type="ECO:0000313" key="8">
    <source>
        <dbReference type="Proteomes" id="UP000501058"/>
    </source>
</evidence>
<dbReference type="PANTHER" id="PTHR33507:SF3">
    <property type="entry name" value="INNER MEMBRANE PROTEIN YBBJ"/>
    <property type="match status" value="1"/>
</dbReference>
<gene>
    <name evidence="7" type="ORF">G7070_02470</name>
</gene>
<keyword evidence="2 5" id="KW-0812">Transmembrane</keyword>
<feature type="transmembrane region" description="Helical" evidence="5">
    <location>
        <begin position="53"/>
        <end position="70"/>
    </location>
</feature>
<evidence type="ECO:0000259" key="6">
    <source>
        <dbReference type="Pfam" id="PF01957"/>
    </source>
</evidence>
<evidence type="ECO:0000256" key="4">
    <source>
        <dbReference type="ARBA" id="ARBA00023136"/>
    </source>
</evidence>
<evidence type="ECO:0000256" key="2">
    <source>
        <dbReference type="ARBA" id="ARBA00022692"/>
    </source>
</evidence>
<reference evidence="7 8" key="1">
    <citation type="submission" date="2020-03" db="EMBL/GenBank/DDBJ databases">
        <title>Propioniciclava sp. nov., isolated from Hydrophilus acuminatus.</title>
        <authorList>
            <person name="Hyun D.-W."/>
            <person name="Bae J.-W."/>
        </authorList>
    </citation>
    <scope>NUCLEOTIDE SEQUENCE [LARGE SCALE GENOMIC DNA]</scope>
    <source>
        <strain evidence="7 8">HDW11</strain>
    </source>
</reference>
<dbReference type="GO" id="GO:0005886">
    <property type="term" value="C:plasma membrane"/>
    <property type="evidence" value="ECO:0007669"/>
    <property type="project" value="TreeGrafter"/>
</dbReference>
<dbReference type="EMBL" id="CP049865">
    <property type="protein sequence ID" value="QIK73771.1"/>
    <property type="molecule type" value="Genomic_DNA"/>
</dbReference>
<dbReference type="InterPro" id="IPR052165">
    <property type="entry name" value="Membrane_assoc_protease"/>
</dbReference>
<evidence type="ECO:0000313" key="7">
    <source>
        <dbReference type="EMBL" id="QIK73771.1"/>
    </source>
</evidence>
<dbReference type="Gene3D" id="2.40.50.140">
    <property type="entry name" value="Nucleic acid-binding proteins"/>
    <property type="match status" value="1"/>
</dbReference>
<sequence length="156" mass="16526">MEWFQANFWVIWLVAAGGLAVSEMLTLDMTLLMLAGGALAGAGVALFFPALLWLQVLVAVVVAVALLGLLRPQILKRLHKGPGYRSTFDQLLGATGKSVGAITAADGEVNVNGETWSARSYDGEAIPGGVEVDVMEVDGLTVLVLPRHKPLSRDQS</sequence>
<proteinExistence type="predicted"/>
<dbReference type="SUPFAM" id="SSF141322">
    <property type="entry name" value="NfeD domain-like"/>
    <property type="match status" value="1"/>
</dbReference>
<keyword evidence="4 5" id="KW-0472">Membrane</keyword>
<feature type="transmembrane region" description="Helical" evidence="5">
    <location>
        <begin position="6"/>
        <end position="22"/>
    </location>
</feature>
<accession>A0A6G7YAU7</accession>
<organism evidence="7 8">
    <name type="scientific">Propioniciclava coleopterorum</name>
    <dbReference type="NCBI Taxonomy" id="2714937"/>
    <lineage>
        <taxon>Bacteria</taxon>
        <taxon>Bacillati</taxon>
        <taxon>Actinomycetota</taxon>
        <taxon>Actinomycetes</taxon>
        <taxon>Propionibacteriales</taxon>
        <taxon>Propionibacteriaceae</taxon>
        <taxon>Propioniciclava</taxon>
    </lineage>
</organism>
<dbReference type="Proteomes" id="UP000501058">
    <property type="component" value="Chromosome"/>
</dbReference>
<evidence type="ECO:0000256" key="1">
    <source>
        <dbReference type="ARBA" id="ARBA00004141"/>
    </source>
</evidence>
<comment type="subcellular location">
    <subcellularLocation>
        <location evidence="1">Membrane</location>
        <topology evidence="1">Multi-pass membrane protein</topology>
    </subcellularLocation>
</comment>
<dbReference type="Pfam" id="PF01957">
    <property type="entry name" value="NfeD"/>
    <property type="match status" value="1"/>
</dbReference>
<feature type="domain" description="NfeD-like C-terminal" evidence="6">
    <location>
        <begin position="89"/>
        <end position="144"/>
    </location>
</feature>
<dbReference type="InterPro" id="IPR002810">
    <property type="entry name" value="NfeD-like_C"/>
</dbReference>
<keyword evidence="3 5" id="KW-1133">Transmembrane helix</keyword>
<dbReference type="AlphaFoldDB" id="A0A6G7YAU7"/>
<protein>
    <submittedName>
        <fullName evidence="7">NfeD family protein</fullName>
    </submittedName>
</protein>
<keyword evidence="8" id="KW-1185">Reference proteome</keyword>
<dbReference type="InterPro" id="IPR012340">
    <property type="entry name" value="NA-bd_OB-fold"/>
</dbReference>
<evidence type="ECO:0000256" key="3">
    <source>
        <dbReference type="ARBA" id="ARBA00022989"/>
    </source>
</evidence>
<dbReference type="KEGG" id="prv:G7070_02470"/>
<dbReference type="PANTHER" id="PTHR33507">
    <property type="entry name" value="INNER MEMBRANE PROTEIN YBBJ"/>
    <property type="match status" value="1"/>
</dbReference>